<dbReference type="RefSeq" id="WP_156338648.1">
    <property type="nucleotide sequence ID" value="NZ_CP012159.1"/>
</dbReference>
<name>A0A0K1EF72_CHOCO</name>
<dbReference type="PATRIC" id="fig|52.7.peg.3707"/>
<feature type="compositionally biased region" description="Low complexity" evidence="1">
    <location>
        <begin position="69"/>
        <end position="79"/>
    </location>
</feature>
<feature type="compositionally biased region" description="Low complexity" evidence="1">
    <location>
        <begin position="153"/>
        <end position="163"/>
    </location>
</feature>
<keyword evidence="2" id="KW-0732">Signal</keyword>
<evidence type="ECO:0000313" key="4">
    <source>
        <dbReference type="Proteomes" id="UP000067626"/>
    </source>
</evidence>
<feature type="chain" id="PRO_5005459369" description="Caspase family p20 domain-containing protein" evidence="2">
    <location>
        <begin position="23"/>
        <end position="578"/>
    </location>
</feature>
<proteinExistence type="predicted"/>
<dbReference type="AlphaFoldDB" id="A0A0K1EF72"/>
<feature type="signal peptide" evidence="2">
    <location>
        <begin position="1"/>
        <end position="22"/>
    </location>
</feature>
<keyword evidence="4" id="KW-1185">Reference proteome</keyword>
<dbReference type="EMBL" id="CP012159">
    <property type="protein sequence ID" value="AKT39218.1"/>
    <property type="molecule type" value="Genomic_DNA"/>
</dbReference>
<protein>
    <recommendedName>
        <fullName evidence="5">Caspase family p20 domain-containing protein</fullName>
    </recommendedName>
</protein>
<feature type="region of interest" description="Disordered" evidence="1">
    <location>
        <begin position="23"/>
        <end position="170"/>
    </location>
</feature>
<feature type="compositionally biased region" description="Pro residues" evidence="1">
    <location>
        <begin position="46"/>
        <end position="68"/>
    </location>
</feature>
<evidence type="ECO:0000256" key="1">
    <source>
        <dbReference type="SAM" id="MobiDB-lite"/>
    </source>
</evidence>
<dbReference type="Proteomes" id="UP000067626">
    <property type="component" value="Chromosome"/>
</dbReference>
<feature type="compositionally biased region" description="Low complexity" evidence="1">
    <location>
        <begin position="23"/>
        <end position="45"/>
    </location>
</feature>
<dbReference type="STRING" id="52.CMC5_033670"/>
<evidence type="ECO:0008006" key="5">
    <source>
        <dbReference type="Google" id="ProtNLM"/>
    </source>
</evidence>
<organism evidence="3 4">
    <name type="scientific">Chondromyces crocatus</name>
    <dbReference type="NCBI Taxonomy" id="52"/>
    <lineage>
        <taxon>Bacteria</taxon>
        <taxon>Pseudomonadati</taxon>
        <taxon>Myxococcota</taxon>
        <taxon>Polyangia</taxon>
        <taxon>Polyangiales</taxon>
        <taxon>Polyangiaceae</taxon>
        <taxon>Chondromyces</taxon>
    </lineage>
</organism>
<dbReference type="KEGG" id="ccro:CMC5_033670"/>
<evidence type="ECO:0000313" key="3">
    <source>
        <dbReference type="EMBL" id="AKT39218.1"/>
    </source>
</evidence>
<reference evidence="3 4" key="1">
    <citation type="submission" date="2015-07" db="EMBL/GenBank/DDBJ databases">
        <title>Genome analysis of myxobacterium Chondromyces crocatus Cm c5 reveals a high potential for natural compound synthesis and the genetic basis for the loss of fruiting body formation.</title>
        <authorList>
            <person name="Zaburannyi N."/>
            <person name="Bunk B."/>
            <person name="Maier J."/>
            <person name="Overmann J."/>
            <person name="Mueller R."/>
        </authorList>
    </citation>
    <scope>NUCLEOTIDE SEQUENCE [LARGE SCALE GENOMIC DNA]</scope>
    <source>
        <strain evidence="3 4">Cm c5</strain>
    </source>
</reference>
<dbReference type="OrthoDB" id="502727at2"/>
<dbReference type="Gene3D" id="3.40.50.1460">
    <property type="match status" value="1"/>
</dbReference>
<gene>
    <name evidence="3" type="ORF">CMC5_033670</name>
</gene>
<evidence type="ECO:0000256" key="2">
    <source>
        <dbReference type="SAM" id="SignalP"/>
    </source>
</evidence>
<sequence length="578" mass="62335">MTAHRLLLPIAVLATATLPALASAQPAARPTDPAATTQPRLTPSPRLAPPLVAPSPARLPSPSPPPPAAAQRSTAAPGPKAAPRLPSTPARSAASPVQAAPERLPSTPARSAASPVQAAPERLPSTPARLPSIPERLPSIAERNAAPSPQAGPQRLPPLAELLPPQPVAADTTDLPAHPEKLDVDPTLTLPARARPATSALATYLPWRALVLGGGPRATMNQVAIEGHVRYFHALLPTSVERRILFADGNRFTPTVQYLDGYRLLYRTPRLPRVDGPTTLQGFDRLWRGFVTDRADDPLLLYFAGHGSPSPQRDLDNNVFDLWGGGILSVRDLAARIEQLPPKAPVVVVMAQCFSGAFANLLFEGGDPDADVVDRDLVGFFAATRDRPASGCTPEINEADYTDFSSYFFSALAGVDRLGRLVDDADYDGDQQVGMHEAFAYALIHQATSDVPVATSDVFLRRFVPQHDRETMATPYSKVLAWARPSERAALKALSDALQLQGEDRLRTAYVTQFGPGSGRINWDDIEGAHRLRFIRLAKTVVLAHTLRENGDPAILERFDRLRAAESRNPLLEVKPNP</sequence>
<accession>A0A0K1EF72</accession>